<keyword evidence="3" id="KW-1185">Reference proteome</keyword>
<dbReference type="Proteomes" id="UP000019249">
    <property type="component" value="Unassembled WGS sequence"/>
</dbReference>
<dbReference type="EMBL" id="AODF01000024">
    <property type="protein sequence ID" value="EUJ30289.1"/>
    <property type="molecule type" value="Genomic_DNA"/>
</dbReference>
<comment type="caution">
    <text evidence="2">The sequence shown here is derived from an EMBL/GenBank/DDBJ whole genome shotgun (WGS) entry which is preliminary data.</text>
</comment>
<accession>A0ABN0RDT3</accession>
<evidence type="ECO:0000313" key="2">
    <source>
        <dbReference type="EMBL" id="EUJ30289.1"/>
    </source>
</evidence>
<feature type="transmembrane region" description="Helical" evidence="1">
    <location>
        <begin position="28"/>
        <end position="46"/>
    </location>
</feature>
<organism evidence="2 3">
    <name type="scientific">Listeria floridensis FSL S10-1187</name>
    <dbReference type="NCBI Taxonomy" id="1265817"/>
    <lineage>
        <taxon>Bacteria</taxon>
        <taxon>Bacillati</taxon>
        <taxon>Bacillota</taxon>
        <taxon>Bacilli</taxon>
        <taxon>Bacillales</taxon>
        <taxon>Listeriaceae</taxon>
        <taxon>Listeria</taxon>
    </lineage>
</organism>
<gene>
    <name evidence="2" type="ORF">MFLO_10718</name>
</gene>
<keyword evidence="1" id="KW-0812">Transmembrane</keyword>
<name>A0ABN0RDT3_9LIST</name>
<protein>
    <submittedName>
        <fullName evidence="2">Uncharacterized protein</fullName>
    </submittedName>
</protein>
<sequence length="89" mass="10266">MGFYVVAYLLLFTFDSKGDISLQTQLLSWIYNYIFPGVIGLAILILTEYCCKSIFHTFKVKRKILYPFNIGLNMLVGYLLGAYSVFKVF</sequence>
<keyword evidence="1" id="KW-0472">Membrane</keyword>
<evidence type="ECO:0000256" key="1">
    <source>
        <dbReference type="SAM" id="Phobius"/>
    </source>
</evidence>
<proteinExistence type="predicted"/>
<keyword evidence="1" id="KW-1133">Transmembrane helix</keyword>
<feature type="transmembrane region" description="Helical" evidence="1">
    <location>
        <begin position="66"/>
        <end position="86"/>
    </location>
</feature>
<reference evidence="2 3" key="1">
    <citation type="journal article" date="2014" name="Int. J. Syst. Evol. Microbiol.">
        <title>Listeria floridensis sp. nov., Listeria aquatica sp. nov., Listeria cornellensis sp. nov., Listeria riparia sp. nov. and Listeria grandensis sp. nov., from agricultural and natural environments.</title>
        <authorList>
            <person name="den Bakker H.C."/>
            <person name="Warchocki S."/>
            <person name="Wright E.M."/>
            <person name="Allred A.F."/>
            <person name="Ahlstrom C."/>
            <person name="Manuel C.S."/>
            <person name="Stasiewicz M.J."/>
            <person name="Burrell A."/>
            <person name="Roof S."/>
            <person name="Strawn L."/>
            <person name="Fortes E.D."/>
            <person name="Nightingale K.K."/>
            <person name="Kephart D."/>
            <person name="Wiedmann M."/>
        </authorList>
    </citation>
    <scope>NUCLEOTIDE SEQUENCE [LARGE SCALE GENOMIC DNA]</scope>
    <source>
        <strain evidence="2 3">FSL S10-1187</strain>
    </source>
</reference>
<evidence type="ECO:0000313" key="3">
    <source>
        <dbReference type="Proteomes" id="UP000019249"/>
    </source>
</evidence>